<name>A0ACB9GVK7_9ASTR</name>
<comment type="caution">
    <text evidence="1">The sequence shown here is derived from an EMBL/GenBank/DDBJ whole genome shotgun (WGS) entry which is preliminary data.</text>
</comment>
<reference evidence="2" key="1">
    <citation type="journal article" date="2022" name="Mol. Ecol. Resour.">
        <title>The genomes of chicory, endive, great burdock and yacon provide insights into Asteraceae palaeo-polyploidization history and plant inulin production.</title>
        <authorList>
            <person name="Fan W."/>
            <person name="Wang S."/>
            <person name="Wang H."/>
            <person name="Wang A."/>
            <person name="Jiang F."/>
            <person name="Liu H."/>
            <person name="Zhao H."/>
            <person name="Xu D."/>
            <person name="Zhang Y."/>
        </authorList>
    </citation>
    <scope>NUCLEOTIDE SEQUENCE [LARGE SCALE GENOMIC DNA]</scope>
    <source>
        <strain evidence="2">cv. Yunnan</strain>
    </source>
</reference>
<dbReference type="Proteomes" id="UP001056120">
    <property type="component" value="Linkage Group LG13"/>
</dbReference>
<reference evidence="1 2" key="2">
    <citation type="journal article" date="2022" name="Mol. Ecol. Resour.">
        <title>The genomes of chicory, endive, great burdock and yacon provide insights into Asteraceae paleo-polyploidization history and plant inulin production.</title>
        <authorList>
            <person name="Fan W."/>
            <person name="Wang S."/>
            <person name="Wang H."/>
            <person name="Wang A."/>
            <person name="Jiang F."/>
            <person name="Liu H."/>
            <person name="Zhao H."/>
            <person name="Xu D."/>
            <person name="Zhang Y."/>
        </authorList>
    </citation>
    <scope>NUCLEOTIDE SEQUENCE [LARGE SCALE GENOMIC DNA]</scope>
    <source>
        <strain evidence="2">cv. Yunnan</strain>
        <tissue evidence="1">Leaves</tissue>
    </source>
</reference>
<organism evidence="1 2">
    <name type="scientific">Smallanthus sonchifolius</name>
    <dbReference type="NCBI Taxonomy" id="185202"/>
    <lineage>
        <taxon>Eukaryota</taxon>
        <taxon>Viridiplantae</taxon>
        <taxon>Streptophyta</taxon>
        <taxon>Embryophyta</taxon>
        <taxon>Tracheophyta</taxon>
        <taxon>Spermatophyta</taxon>
        <taxon>Magnoliopsida</taxon>
        <taxon>eudicotyledons</taxon>
        <taxon>Gunneridae</taxon>
        <taxon>Pentapetalae</taxon>
        <taxon>asterids</taxon>
        <taxon>campanulids</taxon>
        <taxon>Asterales</taxon>
        <taxon>Asteraceae</taxon>
        <taxon>Asteroideae</taxon>
        <taxon>Heliantheae alliance</taxon>
        <taxon>Millerieae</taxon>
        <taxon>Smallanthus</taxon>
    </lineage>
</organism>
<sequence length="67" mass="7678">MRLGFRENVRPGRVVPPSSPSSNLSSMYKFECMCDDLLKINGFCLFLGFLKLHIVMQFIISYSKLMA</sequence>
<gene>
    <name evidence="1" type="ORF">L1987_41574</name>
</gene>
<protein>
    <submittedName>
        <fullName evidence="1">Uncharacterized protein</fullName>
    </submittedName>
</protein>
<evidence type="ECO:0000313" key="1">
    <source>
        <dbReference type="EMBL" id="KAI3787236.1"/>
    </source>
</evidence>
<accession>A0ACB9GVK7</accession>
<evidence type="ECO:0000313" key="2">
    <source>
        <dbReference type="Proteomes" id="UP001056120"/>
    </source>
</evidence>
<proteinExistence type="predicted"/>
<dbReference type="EMBL" id="CM042030">
    <property type="protein sequence ID" value="KAI3787236.1"/>
    <property type="molecule type" value="Genomic_DNA"/>
</dbReference>
<keyword evidence="2" id="KW-1185">Reference proteome</keyword>